<dbReference type="PANTHER" id="PTHR43011:SF1">
    <property type="entry name" value="IRON-SULFUR CLUSTER ASSEMBLY 2 HOMOLOG, MITOCHONDRIAL"/>
    <property type="match status" value="1"/>
</dbReference>
<organism evidence="2">
    <name type="scientific">marine metagenome</name>
    <dbReference type="NCBI Taxonomy" id="408172"/>
    <lineage>
        <taxon>unclassified sequences</taxon>
        <taxon>metagenomes</taxon>
        <taxon>ecological metagenomes</taxon>
    </lineage>
</organism>
<accession>A0A381W6K3</accession>
<dbReference type="GO" id="GO:0016226">
    <property type="term" value="P:iron-sulfur cluster assembly"/>
    <property type="evidence" value="ECO:0007669"/>
    <property type="project" value="InterPro"/>
</dbReference>
<reference evidence="2" key="1">
    <citation type="submission" date="2018-05" db="EMBL/GenBank/DDBJ databases">
        <authorList>
            <person name="Lanie J.A."/>
            <person name="Ng W.-L."/>
            <person name="Kazmierczak K.M."/>
            <person name="Andrzejewski T.M."/>
            <person name="Davidsen T.M."/>
            <person name="Wayne K.J."/>
            <person name="Tettelin H."/>
            <person name="Glass J.I."/>
            <person name="Rusch D."/>
            <person name="Podicherti R."/>
            <person name="Tsui H.-C.T."/>
            <person name="Winkler M.E."/>
        </authorList>
    </citation>
    <scope>NUCLEOTIDE SEQUENCE</scope>
</reference>
<dbReference type="AlphaFoldDB" id="A0A381W6K3"/>
<dbReference type="Pfam" id="PF01521">
    <property type="entry name" value="Fe-S_biosyn"/>
    <property type="match status" value="1"/>
</dbReference>
<dbReference type="SUPFAM" id="SSF89360">
    <property type="entry name" value="HesB-like domain"/>
    <property type="match status" value="1"/>
</dbReference>
<proteinExistence type="predicted"/>
<dbReference type="PANTHER" id="PTHR43011">
    <property type="entry name" value="IRON-SULFUR CLUSTER ASSEMBLY 2 HOMOLOG, MITOCHONDRIAL"/>
    <property type="match status" value="1"/>
</dbReference>
<dbReference type="NCBIfam" id="TIGR00049">
    <property type="entry name" value="iron-sulfur cluster assembly accessory protein"/>
    <property type="match status" value="1"/>
</dbReference>
<dbReference type="EMBL" id="UINC01010721">
    <property type="protein sequence ID" value="SVA47587.1"/>
    <property type="molecule type" value="Genomic_DNA"/>
</dbReference>
<feature type="domain" description="Core" evidence="1">
    <location>
        <begin position="48"/>
        <end position="142"/>
    </location>
</feature>
<sequence length="157" mass="17925">MEKNQQDFDFWKWAEQSKPKTLDEKILRDFHGNAPIIDETYKKDLPQLSKTAKVYITTILEKAEDFFRVSVIGGGCSGFQYEFSLENELNEDDIIFSKIPKAVTDSESIKYLRGAEIEWKKEAFSGQMIVTNPGAKMGCGCGSSFMYDFDEFIPTNS</sequence>
<dbReference type="GO" id="GO:0051537">
    <property type="term" value="F:2 iron, 2 sulfur cluster binding"/>
    <property type="evidence" value="ECO:0007669"/>
    <property type="project" value="TreeGrafter"/>
</dbReference>
<protein>
    <recommendedName>
        <fullName evidence="1">Core domain-containing protein</fullName>
    </recommendedName>
</protein>
<dbReference type="GO" id="GO:0005739">
    <property type="term" value="C:mitochondrion"/>
    <property type="evidence" value="ECO:0007669"/>
    <property type="project" value="TreeGrafter"/>
</dbReference>
<dbReference type="InterPro" id="IPR000361">
    <property type="entry name" value="ATAP_core_dom"/>
</dbReference>
<dbReference type="GO" id="GO:0005506">
    <property type="term" value="F:iron ion binding"/>
    <property type="evidence" value="ECO:0007669"/>
    <property type="project" value="TreeGrafter"/>
</dbReference>
<dbReference type="InterPro" id="IPR035903">
    <property type="entry name" value="HesB-like_dom_sf"/>
</dbReference>
<evidence type="ECO:0000313" key="2">
    <source>
        <dbReference type="EMBL" id="SVA47587.1"/>
    </source>
</evidence>
<dbReference type="InterPro" id="IPR016092">
    <property type="entry name" value="ATAP"/>
</dbReference>
<gene>
    <name evidence="2" type="ORF">METZ01_LOCUS100441</name>
</gene>
<dbReference type="GO" id="GO:0051539">
    <property type="term" value="F:4 iron, 4 sulfur cluster binding"/>
    <property type="evidence" value="ECO:0007669"/>
    <property type="project" value="TreeGrafter"/>
</dbReference>
<name>A0A381W6K3_9ZZZZ</name>
<evidence type="ECO:0000259" key="1">
    <source>
        <dbReference type="Pfam" id="PF01521"/>
    </source>
</evidence>
<dbReference type="Gene3D" id="2.60.300.12">
    <property type="entry name" value="HesB-like domain"/>
    <property type="match status" value="1"/>
</dbReference>